<protein>
    <submittedName>
        <fullName evidence="1">Uncharacterized protein</fullName>
    </submittedName>
</protein>
<comment type="caution">
    <text evidence="1">The sequence shown here is derived from an EMBL/GenBank/DDBJ whole genome shotgun (WGS) entry which is preliminary data.</text>
</comment>
<dbReference type="PANTHER" id="PTHR47027:SF20">
    <property type="entry name" value="REVERSE TRANSCRIPTASE-LIKE PROTEIN WITH RNA-DIRECTED DNA POLYMERASE DOMAIN"/>
    <property type="match status" value="1"/>
</dbReference>
<accession>A0AAD9KV57</accession>
<dbReference type="AlphaFoldDB" id="A0AAD9KV57"/>
<sequence length="99" mass="11785">MMRHLRSIMRITWMDNVSKKEILELTGLPSLEDLLIRKNIRCTGHLMRMSPDVLPKQVLYSQLSSGHRKRGRPRLRFNDTIKRNLKLRDIKTDTWTSLK</sequence>
<dbReference type="Proteomes" id="UP001209878">
    <property type="component" value="Unassembled WGS sequence"/>
</dbReference>
<dbReference type="EMBL" id="JAODUO010000552">
    <property type="protein sequence ID" value="KAK2178234.1"/>
    <property type="molecule type" value="Genomic_DNA"/>
</dbReference>
<organism evidence="1 2">
    <name type="scientific">Ridgeia piscesae</name>
    <name type="common">Tubeworm</name>
    <dbReference type="NCBI Taxonomy" id="27915"/>
    <lineage>
        <taxon>Eukaryota</taxon>
        <taxon>Metazoa</taxon>
        <taxon>Spiralia</taxon>
        <taxon>Lophotrochozoa</taxon>
        <taxon>Annelida</taxon>
        <taxon>Polychaeta</taxon>
        <taxon>Sedentaria</taxon>
        <taxon>Canalipalpata</taxon>
        <taxon>Sabellida</taxon>
        <taxon>Siboglinidae</taxon>
        <taxon>Ridgeia</taxon>
    </lineage>
</organism>
<name>A0AAD9KV57_RIDPI</name>
<reference evidence="1" key="1">
    <citation type="journal article" date="2023" name="Mol. Biol. Evol.">
        <title>Third-Generation Sequencing Reveals the Adaptive Role of the Epigenome in Three Deep-Sea Polychaetes.</title>
        <authorList>
            <person name="Perez M."/>
            <person name="Aroh O."/>
            <person name="Sun Y."/>
            <person name="Lan Y."/>
            <person name="Juniper S.K."/>
            <person name="Young C.R."/>
            <person name="Angers B."/>
            <person name="Qian P.Y."/>
        </authorList>
    </citation>
    <scope>NUCLEOTIDE SEQUENCE</scope>
    <source>
        <strain evidence="1">R07B-5</strain>
    </source>
</reference>
<proteinExistence type="predicted"/>
<dbReference type="PANTHER" id="PTHR47027">
    <property type="entry name" value="REVERSE TRANSCRIPTASE DOMAIN-CONTAINING PROTEIN"/>
    <property type="match status" value="1"/>
</dbReference>
<gene>
    <name evidence="1" type="ORF">NP493_552g01044</name>
</gene>
<keyword evidence="2" id="KW-1185">Reference proteome</keyword>
<evidence type="ECO:0000313" key="1">
    <source>
        <dbReference type="EMBL" id="KAK2178234.1"/>
    </source>
</evidence>
<evidence type="ECO:0000313" key="2">
    <source>
        <dbReference type="Proteomes" id="UP001209878"/>
    </source>
</evidence>